<gene>
    <name evidence="2" type="ORF">FHX74_002025</name>
</gene>
<organism evidence="2 3">
    <name type="scientific">Microlunatus kandeliicorticis</name>
    <dbReference type="NCBI Taxonomy" id="1759536"/>
    <lineage>
        <taxon>Bacteria</taxon>
        <taxon>Bacillati</taxon>
        <taxon>Actinomycetota</taxon>
        <taxon>Actinomycetes</taxon>
        <taxon>Propionibacteriales</taxon>
        <taxon>Propionibacteriaceae</taxon>
        <taxon>Microlunatus</taxon>
    </lineage>
</organism>
<dbReference type="Proteomes" id="UP000523079">
    <property type="component" value="Unassembled WGS sequence"/>
</dbReference>
<proteinExistence type="predicted"/>
<dbReference type="InterPro" id="IPR036291">
    <property type="entry name" value="NAD(P)-bd_dom_sf"/>
</dbReference>
<evidence type="ECO:0000259" key="1">
    <source>
        <dbReference type="Pfam" id="PF01370"/>
    </source>
</evidence>
<reference evidence="2 3" key="1">
    <citation type="submission" date="2020-07" db="EMBL/GenBank/DDBJ databases">
        <title>Sequencing the genomes of 1000 actinobacteria strains.</title>
        <authorList>
            <person name="Klenk H.-P."/>
        </authorList>
    </citation>
    <scope>NUCLEOTIDE SEQUENCE [LARGE SCALE GENOMIC DNA]</scope>
    <source>
        <strain evidence="2 3">DSM 100723</strain>
    </source>
</reference>
<feature type="domain" description="NAD-dependent epimerase/dehydratase" evidence="1">
    <location>
        <begin position="8"/>
        <end position="212"/>
    </location>
</feature>
<dbReference type="InterPro" id="IPR001509">
    <property type="entry name" value="Epimerase_deHydtase"/>
</dbReference>
<dbReference type="RefSeq" id="WP_182559991.1">
    <property type="nucleotide sequence ID" value="NZ_JACGWT010000003.1"/>
</dbReference>
<dbReference type="PANTHER" id="PTHR48079">
    <property type="entry name" value="PROTEIN YEEZ"/>
    <property type="match status" value="1"/>
</dbReference>
<evidence type="ECO:0000313" key="3">
    <source>
        <dbReference type="Proteomes" id="UP000523079"/>
    </source>
</evidence>
<dbReference type="Pfam" id="PF01370">
    <property type="entry name" value="Epimerase"/>
    <property type="match status" value="1"/>
</dbReference>
<dbReference type="SUPFAM" id="SSF51735">
    <property type="entry name" value="NAD(P)-binding Rossmann-fold domains"/>
    <property type="match status" value="1"/>
</dbReference>
<dbReference type="GO" id="GO:0005737">
    <property type="term" value="C:cytoplasm"/>
    <property type="evidence" value="ECO:0007669"/>
    <property type="project" value="TreeGrafter"/>
</dbReference>
<sequence length="313" mass="33167">MSKHVIVGSGPVGRHTARLLVQAGHEVVLVSRSGRGPEIAGARRVAVDAADRAALGSVTAGAAALYNCANPPHYGNWEQVWPALSAGLLGAAEQTGATLVTTSSLYGYGPVDVPMTEALPDVATEKNGRIRAEMWATAKAAHEAGRARVVEVRASDYAGAGLADNSHLYRNVPAALAGRRAMVVGDPDLPHSWTDVLDVARTLVAVAERPETWGRVWLAPTNAPRTHRQALADVLAAGGHPMVPMSGYPKPVLAALALANADMRQLRAMRYVFTRPYVVDSTAAETELGLAPTPWDEVCRRTLFEPAQPTGRE</sequence>
<dbReference type="GO" id="GO:0004029">
    <property type="term" value="F:aldehyde dehydrogenase (NAD+) activity"/>
    <property type="evidence" value="ECO:0007669"/>
    <property type="project" value="TreeGrafter"/>
</dbReference>
<evidence type="ECO:0000313" key="2">
    <source>
        <dbReference type="EMBL" id="MBA8794406.1"/>
    </source>
</evidence>
<comment type="caution">
    <text evidence="2">The sequence shown here is derived from an EMBL/GenBank/DDBJ whole genome shotgun (WGS) entry which is preliminary data.</text>
</comment>
<dbReference type="EMBL" id="JACGWT010000003">
    <property type="protein sequence ID" value="MBA8794406.1"/>
    <property type="molecule type" value="Genomic_DNA"/>
</dbReference>
<dbReference type="PANTHER" id="PTHR48079:SF6">
    <property type="entry name" value="NAD(P)-BINDING DOMAIN-CONTAINING PROTEIN-RELATED"/>
    <property type="match status" value="1"/>
</dbReference>
<keyword evidence="3" id="KW-1185">Reference proteome</keyword>
<accession>A0A7W3ISG7</accession>
<name>A0A7W3ISG7_9ACTN</name>
<dbReference type="InterPro" id="IPR051783">
    <property type="entry name" value="NAD(P)-dependent_oxidoreduct"/>
</dbReference>
<protein>
    <submittedName>
        <fullName evidence="2">Nucleoside-diphosphate-sugar epimerase</fullName>
    </submittedName>
</protein>
<dbReference type="Gene3D" id="3.40.50.720">
    <property type="entry name" value="NAD(P)-binding Rossmann-like Domain"/>
    <property type="match status" value="1"/>
</dbReference>
<dbReference type="AlphaFoldDB" id="A0A7W3ISG7"/>